<feature type="binding site" evidence="17">
    <location>
        <position position="474"/>
    </location>
    <ligand>
        <name>(6S)-NADPHX</name>
        <dbReference type="ChEBI" id="CHEBI:64076"/>
    </ligand>
</feature>
<keyword evidence="8 17" id="KW-0521">NADP</keyword>
<dbReference type="PIRSF" id="PIRSF017184">
    <property type="entry name" value="Nnr"/>
    <property type="match status" value="1"/>
</dbReference>
<evidence type="ECO:0000256" key="17">
    <source>
        <dbReference type="HAMAP-Rule" id="MF_01965"/>
    </source>
</evidence>
<evidence type="ECO:0000256" key="1">
    <source>
        <dbReference type="ARBA" id="ARBA00000013"/>
    </source>
</evidence>
<feature type="binding site" evidence="17">
    <location>
        <position position="396"/>
    </location>
    <ligand>
        <name>(6S)-NADPHX</name>
        <dbReference type="ChEBI" id="CHEBI:64076"/>
    </ligand>
</feature>
<evidence type="ECO:0000256" key="7">
    <source>
        <dbReference type="ARBA" id="ARBA00022840"/>
    </source>
</evidence>
<evidence type="ECO:0000256" key="8">
    <source>
        <dbReference type="ARBA" id="ARBA00022857"/>
    </source>
</evidence>
<dbReference type="RefSeq" id="WP_271888127.1">
    <property type="nucleotide sequence ID" value="NZ_JAQBIE010000005.1"/>
</dbReference>
<evidence type="ECO:0000259" key="21">
    <source>
        <dbReference type="PROSITE" id="PS51385"/>
    </source>
</evidence>
<evidence type="ECO:0000256" key="11">
    <source>
        <dbReference type="ARBA" id="ARBA00023235"/>
    </source>
</evidence>
<dbReference type="SUPFAM" id="SSF64153">
    <property type="entry name" value="YjeF N-terminal domain-like"/>
    <property type="match status" value="1"/>
</dbReference>
<dbReference type="HAMAP" id="MF_01966">
    <property type="entry name" value="NADHX_epimerase"/>
    <property type="match status" value="1"/>
</dbReference>
<dbReference type="CDD" id="cd01171">
    <property type="entry name" value="YXKO-related"/>
    <property type="match status" value="1"/>
</dbReference>
<comment type="function">
    <text evidence="14 19">Bifunctional enzyme that catalyzes the epimerization of the S- and R-forms of NAD(P)HX and the dehydration of the S-form of NAD(P)HX at the expense of ADP, which is converted to AMP. This allows the repair of both epimers of NAD(P)HX, a damaged form of NAD(P)H that is a result of enzymatic or heat-dependent hydration.</text>
</comment>
<comment type="similarity">
    <text evidence="3 19">In the N-terminal section; belongs to the NnrE/AIBP family.</text>
</comment>
<protein>
    <recommendedName>
        <fullName evidence="19">Bifunctional NAD(P)H-hydrate repair enzyme</fullName>
    </recommendedName>
    <alternativeName>
        <fullName evidence="19">Nicotinamide nucleotide repair protein</fullName>
    </alternativeName>
    <domain>
        <recommendedName>
            <fullName evidence="19">ADP-dependent (S)-NAD(P)H-hydrate dehydratase</fullName>
            <ecNumber evidence="19">4.2.1.136</ecNumber>
        </recommendedName>
        <alternativeName>
            <fullName evidence="19">ADP-dependent NAD(P)HX dehydratase</fullName>
        </alternativeName>
    </domain>
    <domain>
        <recommendedName>
            <fullName evidence="19">NAD(P)H-hydrate epimerase</fullName>
            <ecNumber evidence="19">5.1.99.6</ecNumber>
        </recommendedName>
    </domain>
</protein>
<dbReference type="InterPro" id="IPR029056">
    <property type="entry name" value="Ribokinase-like"/>
</dbReference>
<dbReference type="InterPro" id="IPR036652">
    <property type="entry name" value="YjeF_N_dom_sf"/>
</dbReference>
<dbReference type="HAMAP" id="MF_01965">
    <property type="entry name" value="NADHX_dehydratase"/>
    <property type="match status" value="1"/>
</dbReference>
<keyword evidence="12 17" id="KW-0456">Lyase</keyword>
<dbReference type="PANTHER" id="PTHR12592">
    <property type="entry name" value="ATP-DEPENDENT (S)-NAD(P)H-HYDRATE DEHYDRATASE FAMILY MEMBER"/>
    <property type="match status" value="1"/>
</dbReference>
<dbReference type="SUPFAM" id="SSF53613">
    <property type="entry name" value="Ribokinase-like"/>
    <property type="match status" value="1"/>
</dbReference>
<keyword evidence="23" id="KW-1185">Reference proteome</keyword>
<dbReference type="NCBIfam" id="TIGR00196">
    <property type="entry name" value="yjeF_cterm"/>
    <property type="match status" value="1"/>
</dbReference>
<comment type="cofactor">
    <cofactor evidence="17">
        <name>Mg(2+)</name>
        <dbReference type="ChEBI" id="CHEBI:18420"/>
    </cofactor>
</comment>
<feature type="binding site" evidence="17">
    <location>
        <position position="473"/>
    </location>
    <ligand>
        <name>AMP</name>
        <dbReference type="ChEBI" id="CHEBI:456215"/>
    </ligand>
</feature>
<evidence type="ECO:0000256" key="4">
    <source>
        <dbReference type="ARBA" id="ARBA00009524"/>
    </source>
</evidence>
<dbReference type="Proteomes" id="UP001165641">
    <property type="component" value="Unassembled WGS sequence"/>
</dbReference>
<dbReference type="EC" id="5.1.99.6" evidence="19"/>
<evidence type="ECO:0000256" key="15">
    <source>
        <dbReference type="ARBA" id="ARBA00048238"/>
    </source>
</evidence>
<feature type="binding site" evidence="18">
    <location>
        <begin position="129"/>
        <end position="135"/>
    </location>
    <ligand>
        <name>(6S)-NADPHX</name>
        <dbReference type="ChEBI" id="CHEBI:64076"/>
    </ligand>
</feature>
<evidence type="ECO:0000256" key="18">
    <source>
        <dbReference type="HAMAP-Rule" id="MF_01966"/>
    </source>
</evidence>
<dbReference type="InterPro" id="IPR030677">
    <property type="entry name" value="Nnr"/>
</dbReference>
<feature type="binding site" evidence="17">
    <location>
        <position position="347"/>
    </location>
    <ligand>
        <name>(6S)-NADPHX</name>
        <dbReference type="ChEBI" id="CHEBI:64076"/>
    </ligand>
</feature>
<evidence type="ECO:0000256" key="6">
    <source>
        <dbReference type="ARBA" id="ARBA00022741"/>
    </source>
</evidence>
<keyword evidence="6 17" id="KW-0547">Nucleotide-binding</keyword>
<evidence type="ECO:0000256" key="16">
    <source>
        <dbReference type="ARBA" id="ARBA00049209"/>
    </source>
</evidence>
<feature type="binding site" evidence="18">
    <location>
        <position position="62"/>
    </location>
    <ligand>
        <name>K(+)</name>
        <dbReference type="ChEBI" id="CHEBI:29103"/>
    </ligand>
</feature>
<comment type="similarity">
    <text evidence="18">Belongs to the NnrE/AIBP family.</text>
</comment>
<evidence type="ECO:0000256" key="5">
    <source>
        <dbReference type="ARBA" id="ARBA00022723"/>
    </source>
</evidence>
<comment type="function">
    <text evidence="17">Catalyzes the dehydration of the S-form of NAD(P)HX at the expense of ADP, which is converted to AMP. Together with NAD(P)HX epimerase, which catalyzes the epimerization of the S- and R-forms, the enzyme allows the repair of both epimers of NAD(P)HX, a damaged form of NAD(P)H that is a result of enzymatic or heat-dependent hydration.</text>
</comment>
<comment type="catalytic activity">
    <reaction evidence="2 18 19">
        <text>(6R)-NADPHX = (6S)-NADPHX</text>
        <dbReference type="Rhea" id="RHEA:32227"/>
        <dbReference type="ChEBI" id="CHEBI:64076"/>
        <dbReference type="ChEBI" id="CHEBI:64077"/>
        <dbReference type="EC" id="5.1.99.6"/>
    </reaction>
</comment>
<comment type="catalytic activity">
    <reaction evidence="16 17 19">
        <text>(6S)-NADPHX + ADP = AMP + phosphate + NADPH + H(+)</text>
        <dbReference type="Rhea" id="RHEA:32235"/>
        <dbReference type="ChEBI" id="CHEBI:15378"/>
        <dbReference type="ChEBI" id="CHEBI:43474"/>
        <dbReference type="ChEBI" id="CHEBI:57783"/>
        <dbReference type="ChEBI" id="CHEBI:64076"/>
        <dbReference type="ChEBI" id="CHEBI:456215"/>
        <dbReference type="ChEBI" id="CHEBI:456216"/>
        <dbReference type="EC" id="4.2.1.136"/>
    </reaction>
</comment>
<dbReference type="Gene3D" id="3.40.1190.20">
    <property type="match status" value="1"/>
</dbReference>
<evidence type="ECO:0000256" key="3">
    <source>
        <dbReference type="ARBA" id="ARBA00006001"/>
    </source>
</evidence>
<keyword evidence="7 17" id="KW-0067">ATP-binding</keyword>
<comment type="similarity">
    <text evidence="4 19">In the C-terminal section; belongs to the NnrD/CARKD family.</text>
</comment>
<evidence type="ECO:0000256" key="19">
    <source>
        <dbReference type="PIRNR" id="PIRNR017184"/>
    </source>
</evidence>
<dbReference type="InterPro" id="IPR004443">
    <property type="entry name" value="YjeF_N_dom"/>
</dbReference>
<dbReference type="InterPro" id="IPR000631">
    <property type="entry name" value="CARKD"/>
</dbReference>
<gene>
    <name evidence="18" type="primary">nnrE</name>
    <name evidence="17" type="synonym">nnrD</name>
    <name evidence="22" type="ORF">PAF17_05700</name>
</gene>
<feature type="binding site" evidence="17">
    <location>
        <position position="284"/>
    </location>
    <ligand>
        <name>(6S)-NADPHX</name>
        <dbReference type="ChEBI" id="CHEBI:64076"/>
    </ligand>
</feature>
<proteinExistence type="inferred from homology"/>
<dbReference type="EC" id="4.2.1.136" evidence="19"/>
<sequence>MLIGSEILTSAQMRAIESDAIGSGAVTGLALMEQAGAAAAALIQQATPSPKDVIVLCGPGNNGGDGYVVARHLHDAGWSVRVLGMDNTPGADAAHMKDMWLKRGQIRPLSDAQLMCEPPANIYVDAIFGTGLTRKVAGDLHRILLRLGGRNDDAERYSGRIYAIDCISGLDLDSGQMPGWSSEHMQHAPRANMTVAFHRPKPGHLLRPGCLLTGDLQIVDIGLPETKGTVSPAPPLQAIWPQFPFSRSQVRPAIAQRLAKSPLDHKFRHGHALVIAGGAEHAGAARLAARAALRIGAGLVTICPPSQAMPEHNTTPDALMRHPVDDTQELQDLLADPRITAICIGPGCGIARATALLPAILAAGRPCLLDADALTALSRDRSLFARLHEKCVMTPHEGEFSRLFPNIAAKQGRGPTDQLTPTPSRIDMLRMAAHQSNAVTLLKGPDTVIAAPTGACYIHTALDVPWLATAGSGDTLAGIATGLLARSLPATDAAALAALIHASAARKFGPGLIADDLPEQIPAILQMLLT</sequence>
<comment type="catalytic activity">
    <reaction evidence="15 17 19">
        <text>(6S)-NADHX + ADP = AMP + phosphate + NADH + H(+)</text>
        <dbReference type="Rhea" id="RHEA:32223"/>
        <dbReference type="ChEBI" id="CHEBI:15378"/>
        <dbReference type="ChEBI" id="CHEBI:43474"/>
        <dbReference type="ChEBI" id="CHEBI:57945"/>
        <dbReference type="ChEBI" id="CHEBI:64074"/>
        <dbReference type="ChEBI" id="CHEBI:456215"/>
        <dbReference type="ChEBI" id="CHEBI:456216"/>
        <dbReference type="EC" id="4.2.1.136"/>
    </reaction>
</comment>
<comment type="function">
    <text evidence="18">Catalyzes the epimerization of the S- and R-forms of NAD(P)HX, a damaged form of NAD(P)H that is a result of enzymatic or heat-dependent hydration. This is a prerequisite for the S-specific NAD(P)H-hydrate dehydratase to allow the repair of both epimers of NAD(P)HX.</text>
</comment>
<comment type="subunit">
    <text evidence="17">Homotetramer.</text>
</comment>
<dbReference type="EMBL" id="JAQBIE010000005">
    <property type="protein sequence ID" value="MDB6177000.1"/>
    <property type="molecule type" value="Genomic_DNA"/>
</dbReference>
<keyword evidence="11 18" id="KW-0413">Isomerase</keyword>
<comment type="cofactor">
    <cofactor evidence="18 19">
        <name>K(+)</name>
        <dbReference type="ChEBI" id="CHEBI:29103"/>
    </cofactor>
    <text evidence="18 19">Binds 1 potassium ion per subunit.</text>
</comment>
<evidence type="ECO:0000256" key="14">
    <source>
        <dbReference type="ARBA" id="ARBA00025153"/>
    </source>
</evidence>
<evidence type="ECO:0000313" key="22">
    <source>
        <dbReference type="EMBL" id="MDB6177000.1"/>
    </source>
</evidence>
<comment type="caution">
    <text evidence="18">Lacks conserved residue(s) required for the propagation of feature annotation.</text>
</comment>
<dbReference type="NCBIfam" id="TIGR00197">
    <property type="entry name" value="yjeF_nterm"/>
    <property type="match status" value="1"/>
</dbReference>
<feature type="binding site" evidence="18">
    <location>
        <position position="165"/>
    </location>
    <ligand>
        <name>(6S)-NADPHX</name>
        <dbReference type="ChEBI" id="CHEBI:64076"/>
    </ligand>
</feature>
<comment type="similarity">
    <text evidence="17">Belongs to the NnrD/CARKD family.</text>
</comment>
<feature type="binding site" evidence="18">
    <location>
        <position position="125"/>
    </location>
    <ligand>
        <name>K(+)</name>
        <dbReference type="ChEBI" id="CHEBI:29103"/>
    </ligand>
</feature>
<evidence type="ECO:0000256" key="10">
    <source>
        <dbReference type="ARBA" id="ARBA00023027"/>
    </source>
</evidence>
<dbReference type="PROSITE" id="PS51385">
    <property type="entry name" value="YJEF_N"/>
    <property type="match status" value="1"/>
</dbReference>
<evidence type="ECO:0000256" key="9">
    <source>
        <dbReference type="ARBA" id="ARBA00022958"/>
    </source>
</evidence>
<feature type="binding site" evidence="18">
    <location>
        <position position="168"/>
    </location>
    <ligand>
        <name>K(+)</name>
        <dbReference type="ChEBI" id="CHEBI:29103"/>
    </ligand>
</feature>
<accession>A0ABT4ZE77</accession>
<dbReference type="Gene3D" id="3.40.50.10260">
    <property type="entry name" value="YjeF N-terminal domain"/>
    <property type="match status" value="1"/>
</dbReference>
<dbReference type="Pfam" id="PF03853">
    <property type="entry name" value="YjeF_N"/>
    <property type="match status" value="1"/>
</dbReference>
<organism evidence="22 23">
    <name type="scientific">Paracoccus onchidii</name>
    <dbReference type="NCBI Taxonomy" id="3017813"/>
    <lineage>
        <taxon>Bacteria</taxon>
        <taxon>Pseudomonadati</taxon>
        <taxon>Pseudomonadota</taxon>
        <taxon>Alphaproteobacteria</taxon>
        <taxon>Rhodobacterales</taxon>
        <taxon>Paracoccaceae</taxon>
        <taxon>Paracoccus</taxon>
    </lineage>
</organism>
<feature type="domain" description="YjeF N-terminal" evidence="21">
    <location>
        <begin position="13"/>
        <end position="229"/>
    </location>
</feature>
<dbReference type="PANTHER" id="PTHR12592:SF0">
    <property type="entry name" value="ATP-DEPENDENT (S)-NAD(P)H-HYDRATE DEHYDRATASE"/>
    <property type="match status" value="1"/>
</dbReference>
<evidence type="ECO:0000256" key="12">
    <source>
        <dbReference type="ARBA" id="ARBA00023239"/>
    </source>
</evidence>
<dbReference type="Pfam" id="PF01256">
    <property type="entry name" value="Carb_kinase"/>
    <property type="match status" value="1"/>
</dbReference>
<evidence type="ECO:0000313" key="23">
    <source>
        <dbReference type="Proteomes" id="UP001165641"/>
    </source>
</evidence>
<evidence type="ECO:0000256" key="13">
    <source>
        <dbReference type="ARBA" id="ARBA00023268"/>
    </source>
</evidence>
<reference evidence="22" key="1">
    <citation type="submission" date="2022-12" db="EMBL/GenBank/DDBJ databases">
        <title>Paracoccus onchidii sp. nov., isolated from a marine invertebrate from the South China Sea.</title>
        <authorList>
            <person name="Xu S."/>
            <person name="Liu Z."/>
            <person name="Xu Y."/>
        </authorList>
    </citation>
    <scope>NUCLEOTIDE SEQUENCE</scope>
    <source>
        <strain evidence="22">Z330</strain>
    </source>
</reference>
<comment type="caution">
    <text evidence="22">The sequence shown here is derived from an EMBL/GenBank/DDBJ whole genome shotgun (WGS) entry which is preliminary data.</text>
</comment>
<keyword evidence="9 18" id="KW-0630">Potassium</keyword>
<keyword evidence="13" id="KW-0511">Multifunctional enzyme</keyword>
<dbReference type="PROSITE" id="PS51383">
    <property type="entry name" value="YJEF_C_3"/>
    <property type="match status" value="1"/>
</dbReference>
<evidence type="ECO:0000256" key="2">
    <source>
        <dbReference type="ARBA" id="ARBA00000909"/>
    </source>
</evidence>
<feature type="binding site" evidence="17">
    <location>
        <begin position="443"/>
        <end position="447"/>
    </location>
    <ligand>
        <name>AMP</name>
        <dbReference type="ChEBI" id="CHEBI:456215"/>
    </ligand>
</feature>
<comment type="catalytic activity">
    <reaction evidence="1 18 19">
        <text>(6R)-NADHX = (6S)-NADHX</text>
        <dbReference type="Rhea" id="RHEA:32215"/>
        <dbReference type="ChEBI" id="CHEBI:64074"/>
        <dbReference type="ChEBI" id="CHEBI:64075"/>
        <dbReference type="EC" id="5.1.99.6"/>
    </reaction>
</comment>
<name>A0ABT4ZE77_9RHOB</name>
<evidence type="ECO:0000259" key="20">
    <source>
        <dbReference type="PROSITE" id="PS51383"/>
    </source>
</evidence>
<keyword evidence="5 18" id="KW-0479">Metal-binding</keyword>
<feature type="domain" description="YjeF C-terminal" evidence="20">
    <location>
        <begin position="250"/>
        <end position="528"/>
    </location>
</feature>
<keyword evidence="10 17" id="KW-0520">NAD</keyword>
<feature type="binding site" evidence="18">
    <location>
        <begin position="61"/>
        <end position="65"/>
    </location>
    <ligand>
        <name>(6S)-NADPHX</name>
        <dbReference type="ChEBI" id="CHEBI:64076"/>
    </ligand>
</feature>